<evidence type="ECO:0000313" key="1">
    <source>
        <dbReference type="EMBL" id="SDN96297.1"/>
    </source>
</evidence>
<dbReference type="Proteomes" id="UP000242957">
    <property type="component" value="Unassembled WGS sequence"/>
</dbReference>
<name>A0A1H0FNS1_9PSED</name>
<dbReference type="RefSeq" id="WP_139207015.1">
    <property type="nucleotide sequence ID" value="NZ_FNIJ01000006.1"/>
</dbReference>
<dbReference type="OrthoDB" id="6949875at2"/>
<gene>
    <name evidence="1" type="ORF">SAMN05216193_106275</name>
</gene>
<dbReference type="EMBL" id="FNIJ01000006">
    <property type="protein sequence ID" value="SDN96297.1"/>
    <property type="molecule type" value="Genomic_DNA"/>
</dbReference>
<sequence length="212" mass="24357">MKNEKRSDTLPTKPTEHSKPEQFTAFGWVRETKDWFTDLETMLSYLEREASPLVGDSIQGRTASGVLALVQEIRGSLVKGSDQTELYRVLMTMFRLGAAAEDLEQEVRLPREQRIAALEAQITVSKQSLPREMALAKLEIATEYAQGKARSLWQEDRNSMIRTGDMTEIIWAWMAEHPLLLEQRPTMPVLRRWISEVAREFPHASKRGRSKK</sequence>
<evidence type="ECO:0000313" key="2">
    <source>
        <dbReference type="Proteomes" id="UP000242957"/>
    </source>
</evidence>
<reference evidence="2" key="1">
    <citation type="submission" date="2016-10" db="EMBL/GenBank/DDBJ databases">
        <authorList>
            <person name="Varghese N."/>
            <person name="Submissions S."/>
        </authorList>
    </citation>
    <scope>NUCLEOTIDE SEQUENCE [LARGE SCALE GENOMIC DNA]</scope>
    <source>
        <strain evidence="2">JCM 21621</strain>
    </source>
</reference>
<keyword evidence="2" id="KW-1185">Reference proteome</keyword>
<accession>A0A1H0FNS1</accession>
<dbReference type="STRING" id="198616.SAMN05216193_106275"/>
<organism evidence="1 2">
    <name type="scientific">Pseudomonas jinjuensis</name>
    <dbReference type="NCBI Taxonomy" id="198616"/>
    <lineage>
        <taxon>Bacteria</taxon>
        <taxon>Pseudomonadati</taxon>
        <taxon>Pseudomonadota</taxon>
        <taxon>Gammaproteobacteria</taxon>
        <taxon>Pseudomonadales</taxon>
        <taxon>Pseudomonadaceae</taxon>
        <taxon>Pseudomonas</taxon>
    </lineage>
</organism>
<protein>
    <submittedName>
        <fullName evidence="1">Uncharacterized protein</fullName>
    </submittedName>
</protein>
<proteinExistence type="predicted"/>
<dbReference type="AlphaFoldDB" id="A0A1H0FNS1"/>